<dbReference type="AlphaFoldDB" id="A0A1D2QPV2"/>
<dbReference type="SUPFAM" id="SSF82866">
    <property type="entry name" value="Multidrug efflux transporter AcrB transmembrane domain"/>
    <property type="match status" value="2"/>
</dbReference>
<dbReference type="Gene3D" id="1.20.1640.10">
    <property type="entry name" value="Multidrug efflux transporter AcrB transmembrane domain"/>
    <property type="match status" value="2"/>
</dbReference>
<dbReference type="Proteomes" id="UP000242502">
    <property type="component" value="Unassembled WGS sequence"/>
</dbReference>
<name>A0A1D2QPV2_9GAMM</name>
<feature type="transmembrane region" description="Helical" evidence="1">
    <location>
        <begin position="718"/>
        <end position="738"/>
    </location>
</feature>
<feature type="transmembrane region" description="Helical" evidence="1">
    <location>
        <begin position="363"/>
        <end position="380"/>
    </location>
</feature>
<evidence type="ECO:0008006" key="4">
    <source>
        <dbReference type="Google" id="ProtNLM"/>
    </source>
</evidence>
<feature type="transmembrane region" description="Helical" evidence="1">
    <location>
        <begin position="444"/>
        <end position="463"/>
    </location>
</feature>
<feature type="transmembrane region" description="Helical" evidence="1">
    <location>
        <begin position="745"/>
        <end position="767"/>
    </location>
</feature>
<reference evidence="2 3" key="1">
    <citation type="journal article" date="2016" name="Appl. Environ. Microbiol.">
        <title>Lack of Overt Genome Reduction in the Bryostatin-Producing Bryozoan Symbiont "Candidatus Endobugula sertula".</title>
        <authorList>
            <person name="Miller I.J."/>
            <person name="Vanee N."/>
            <person name="Fong S.S."/>
            <person name="Lim-Fong G.E."/>
            <person name="Kwan J.C."/>
        </authorList>
    </citation>
    <scope>NUCLEOTIDE SEQUENCE [LARGE SCALE GENOMIC DNA]</scope>
    <source>
        <strain evidence="2">AB1-4</strain>
    </source>
</reference>
<dbReference type="STRING" id="62101.AB835_07890"/>
<comment type="caution">
    <text evidence="2">The sequence shown here is derived from an EMBL/GenBank/DDBJ whole genome shotgun (WGS) entry which is preliminary data.</text>
</comment>
<feature type="transmembrane region" description="Helical" evidence="1">
    <location>
        <begin position="692"/>
        <end position="712"/>
    </location>
</feature>
<sequence>MHKLFLTITNHLIKTRFYLWSLVVLVCIIGLSTHLLNGYSFDSNIIALLPEDKRSIAKELAEIHLANVINRQLILLLETDNNSSSEKLNSAEVASHFVRSLVESQSFAAVHGVVETAPLQTWRAFYQDKRYQLLTFKNKQQLQENGNQLMNESLGRLYSPLASLISSQPIDDPLQLFWQWQNSVIPKTVFEVNNGWLTRSIADKHYRMITIELLESPYNIAYQQRVMSALQQAQELLPTHTRLLSSGLILHAAYGAKQAKQEMLIIGIGSAVSILLLLFLCFRSFTSVFLAFIPLVIGCIIALSLSMLLFDRVHLITLAFGASLVGVAIDYPLHYFCAIFSTTETKTGAKTERPHKFSTLRKILPSLSIGLISSVLAYAAQGMAPFPGLRQMAFFSAIGLIGAWMTVICWVPVLQSHTKKFHYKSVIKQLSLWQNCWPTIESRVVKYLFIVFSFILITIVTSINTNNDIRLLQTSPSTLLQQEANIQKLLGNTRLGQYFVLQADSPQDLLELEERFSTRLQTAIKNDWISDFMATSSFVPSFNQQYYNYRLINNEVYKKEKLLSQFFKQTGFTDLEAGAKQRYENTRLQVFSPTDWLDSPVSRPFSHLWIGENNHRYYSVITLNDKNEHASYKRKQYLSSLAETNNNIEFVDKASDISQILRHYNNQLIQWLLLAYGLVLVLLLTRYRQQTWRIIAAPILASLIAISILHISGSTITVFHILALLLVLGIGLDASIFLQDTQHNPYTWLAVLLSSITTLLAFGLLALSSTPVLHYFGETVLWGILAVVLLAPCFVNRSSKGSNA</sequence>
<feature type="transmembrane region" description="Helical" evidence="1">
    <location>
        <begin position="668"/>
        <end position="685"/>
    </location>
</feature>
<proteinExistence type="predicted"/>
<keyword evidence="1" id="KW-0472">Membrane</keyword>
<feature type="transmembrane region" description="Helical" evidence="1">
    <location>
        <begin position="773"/>
        <end position="795"/>
    </location>
</feature>
<dbReference type="GO" id="GO:0005886">
    <property type="term" value="C:plasma membrane"/>
    <property type="evidence" value="ECO:0007669"/>
    <property type="project" value="TreeGrafter"/>
</dbReference>
<dbReference type="EMBL" id="MDLC01000024">
    <property type="protein sequence ID" value="ODS23625.1"/>
    <property type="molecule type" value="Genomic_DNA"/>
</dbReference>
<evidence type="ECO:0000313" key="3">
    <source>
        <dbReference type="Proteomes" id="UP000242502"/>
    </source>
</evidence>
<keyword evidence="1" id="KW-0812">Transmembrane</keyword>
<dbReference type="PANTHER" id="PTHR33406">
    <property type="entry name" value="MEMBRANE PROTEIN MJ1562-RELATED"/>
    <property type="match status" value="1"/>
</dbReference>
<feature type="transmembrane region" description="Helical" evidence="1">
    <location>
        <begin position="263"/>
        <end position="282"/>
    </location>
</feature>
<feature type="transmembrane region" description="Helical" evidence="1">
    <location>
        <begin position="17"/>
        <end position="36"/>
    </location>
</feature>
<feature type="transmembrane region" description="Helical" evidence="1">
    <location>
        <begin position="392"/>
        <end position="414"/>
    </location>
</feature>
<accession>A0A1D2QPV2</accession>
<feature type="transmembrane region" description="Helical" evidence="1">
    <location>
        <begin position="316"/>
        <end position="342"/>
    </location>
</feature>
<dbReference type="PANTHER" id="PTHR33406:SF13">
    <property type="entry name" value="MEMBRANE PROTEIN YDFJ"/>
    <property type="match status" value="1"/>
</dbReference>
<feature type="transmembrane region" description="Helical" evidence="1">
    <location>
        <begin position="289"/>
        <end position="310"/>
    </location>
</feature>
<protein>
    <recommendedName>
        <fullName evidence="4">Membrane transport protein MMPL domain-containing protein</fullName>
    </recommendedName>
</protein>
<dbReference type="InterPro" id="IPR050545">
    <property type="entry name" value="Mycobact_MmpL"/>
</dbReference>
<gene>
    <name evidence="2" type="ORF">AB835_07890</name>
</gene>
<evidence type="ECO:0000256" key="1">
    <source>
        <dbReference type="SAM" id="Phobius"/>
    </source>
</evidence>
<keyword evidence="1" id="KW-1133">Transmembrane helix</keyword>
<evidence type="ECO:0000313" key="2">
    <source>
        <dbReference type="EMBL" id="ODS23625.1"/>
    </source>
</evidence>
<organism evidence="2 3">
    <name type="scientific">Candidatus Endobugula sertula</name>
    <name type="common">Bugula neritina bacterial symbiont</name>
    <dbReference type="NCBI Taxonomy" id="62101"/>
    <lineage>
        <taxon>Bacteria</taxon>
        <taxon>Pseudomonadati</taxon>
        <taxon>Pseudomonadota</taxon>
        <taxon>Gammaproteobacteria</taxon>
        <taxon>Cellvibrionales</taxon>
        <taxon>Cellvibrionaceae</taxon>
        <taxon>Candidatus Endobugula</taxon>
    </lineage>
</organism>